<keyword evidence="1" id="KW-0812">Transmembrane</keyword>
<dbReference type="InterPro" id="IPR046525">
    <property type="entry name" value="DUF6702"/>
</dbReference>
<keyword evidence="1" id="KW-1133">Transmembrane helix</keyword>
<dbReference type="AlphaFoldDB" id="A0A1G6NTA9"/>
<dbReference type="Pfam" id="PF20420">
    <property type="entry name" value="DUF6702"/>
    <property type="match status" value="1"/>
</dbReference>
<sequence length="164" mass="19511">MQQFYIFIISLGWMVMAHPFFISLTEIRQNPESQRFEISQKIFWDDLEVSLREFYQEEIDFLEPQDAEKLLSQIEKYLLEKNKLWIDGKALELRVLGYEIEEDAAWFYMESNSQPWNSKIRVQNSILIDDFTTQQNIVHVYKGTSRSPSSLLLGKGKEVDELEF</sequence>
<name>A0A1G6NTA9_9BACT</name>
<accession>A0A1G6NTA9</accession>
<evidence type="ECO:0000313" key="2">
    <source>
        <dbReference type="EMBL" id="SDC70584.1"/>
    </source>
</evidence>
<keyword evidence="1" id="KW-0472">Membrane</keyword>
<evidence type="ECO:0000256" key="1">
    <source>
        <dbReference type="SAM" id="Phobius"/>
    </source>
</evidence>
<dbReference type="STRING" id="686796.SAMN04488104_100445"/>
<organism evidence="2 3">
    <name type="scientific">Algoriphagus faecimaris</name>
    <dbReference type="NCBI Taxonomy" id="686796"/>
    <lineage>
        <taxon>Bacteria</taxon>
        <taxon>Pseudomonadati</taxon>
        <taxon>Bacteroidota</taxon>
        <taxon>Cytophagia</taxon>
        <taxon>Cytophagales</taxon>
        <taxon>Cyclobacteriaceae</taxon>
        <taxon>Algoriphagus</taxon>
    </lineage>
</organism>
<gene>
    <name evidence="2" type="ORF">SAMN04488104_100445</name>
</gene>
<feature type="transmembrane region" description="Helical" evidence="1">
    <location>
        <begin position="6"/>
        <end position="25"/>
    </location>
</feature>
<evidence type="ECO:0000313" key="3">
    <source>
        <dbReference type="Proteomes" id="UP000199060"/>
    </source>
</evidence>
<dbReference type="Proteomes" id="UP000199060">
    <property type="component" value="Unassembled WGS sequence"/>
</dbReference>
<dbReference type="OrthoDB" id="5735516at2"/>
<dbReference type="EMBL" id="FNAC01000004">
    <property type="protein sequence ID" value="SDC70584.1"/>
    <property type="molecule type" value="Genomic_DNA"/>
</dbReference>
<keyword evidence="3" id="KW-1185">Reference proteome</keyword>
<proteinExistence type="predicted"/>
<protein>
    <submittedName>
        <fullName evidence="2">Uncharacterized protein</fullName>
    </submittedName>
</protein>
<reference evidence="3" key="1">
    <citation type="submission" date="2016-10" db="EMBL/GenBank/DDBJ databases">
        <authorList>
            <person name="Varghese N."/>
            <person name="Submissions S."/>
        </authorList>
    </citation>
    <scope>NUCLEOTIDE SEQUENCE [LARGE SCALE GENOMIC DNA]</scope>
    <source>
        <strain evidence="3">DSM 23095</strain>
    </source>
</reference>